<dbReference type="Proteomes" id="UP000269793">
    <property type="component" value="Chromosome IV"/>
</dbReference>
<name>A0A3G2SB21_MALR7</name>
<organism evidence="3 4">
    <name type="scientific">Malassezia restricta (strain ATCC 96810 / NBRC 103918 / CBS 7877)</name>
    <name type="common">Seborrheic dermatitis infection agent</name>
    <dbReference type="NCBI Taxonomy" id="425264"/>
    <lineage>
        <taxon>Eukaryota</taxon>
        <taxon>Fungi</taxon>
        <taxon>Dikarya</taxon>
        <taxon>Basidiomycota</taxon>
        <taxon>Ustilaginomycotina</taxon>
        <taxon>Malasseziomycetes</taxon>
        <taxon>Malasseziales</taxon>
        <taxon>Malasseziaceae</taxon>
        <taxon>Malassezia</taxon>
    </lineage>
</organism>
<dbReference type="InterPro" id="IPR037883">
    <property type="entry name" value="Knr4/Smi1-like_sf"/>
</dbReference>
<dbReference type="OrthoDB" id="2305498at2759"/>
<dbReference type="Pfam" id="PF09346">
    <property type="entry name" value="SMI1_KNR4"/>
    <property type="match status" value="1"/>
</dbReference>
<protein>
    <submittedName>
        <fullName evidence="3">Cell wall assembly regulator SMI1</fullName>
    </submittedName>
</protein>
<evidence type="ECO:0000313" key="4">
    <source>
        <dbReference type="Proteomes" id="UP000269793"/>
    </source>
</evidence>
<dbReference type="AlphaFoldDB" id="A0A3G2SB21"/>
<dbReference type="SUPFAM" id="SSF160631">
    <property type="entry name" value="SMI1/KNR4-like"/>
    <property type="match status" value="1"/>
</dbReference>
<dbReference type="VEuPathDB" id="FungiDB:DNF11_2427"/>
<dbReference type="SMART" id="SM00860">
    <property type="entry name" value="SMI1_KNR4"/>
    <property type="match status" value="1"/>
</dbReference>
<dbReference type="STRING" id="425264.A0A3G2SB21"/>
<dbReference type="EMBL" id="CP033151">
    <property type="protein sequence ID" value="AYO43377.1"/>
    <property type="molecule type" value="Genomic_DNA"/>
</dbReference>
<feature type="region of interest" description="Disordered" evidence="1">
    <location>
        <begin position="343"/>
        <end position="396"/>
    </location>
</feature>
<keyword evidence="4" id="KW-1185">Reference proteome</keyword>
<reference evidence="3 4" key="1">
    <citation type="submission" date="2018-10" db="EMBL/GenBank/DDBJ databases">
        <title>Complete genome sequence of Malassezia restricta CBS 7877.</title>
        <authorList>
            <person name="Morand S.C."/>
            <person name="Bertignac M."/>
            <person name="Iltis A."/>
            <person name="Kolder I."/>
            <person name="Pirovano W."/>
            <person name="Jourdain R."/>
            <person name="Clavaud C."/>
        </authorList>
    </citation>
    <scope>NUCLEOTIDE SEQUENCE [LARGE SCALE GENOMIC DNA]</scope>
    <source>
        <strain evidence="3 4">CBS 7877</strain>
    </source>
</reference>
<proteinExistence type="predicted"/>
<sequence length="515" mass="56879">MVRQFLATLKEFFGPDPRILAASQRDEILGNDTPISALHGTQSVSQLSHGAATESRVSLPVFNSGVRQGSQVVRAWQRIQLFCEEQYEELRDTLNWPAKAETLNALQHGIGRALPQAVCEWLLCCDGQEIESYASCSDGLFFGLPFLGSDAILREWRFWRLVDKDERTVNNPDLNKRMASCPPGWVRKRYSCPDWIPLISDGLGNYIGVDLSPDPNGEGKPGQVILFGRDFDTKMVLYGCDGPDGWAKFLVIFADELERGTSFVLGEVHDEGSGEDGIGYESYFASSGDRAGEGSVQFRLKGLYAGWPVMESWFDRSARAWERIGYPISRSASVHHAITEDAGDISTSSTHDPMDPLHSKSPIRKRLPRASPATSMPRESSWPEIKKQNSLSPTPVRVRRSVVPKPAPLTDLPTIDDVRAAEASEMSQRAHGLSRFGSFRKSSRRTSAYMNMPAPATTVDMEEPMEMSLRPVASSLDVSMAEAPSATIDMSGDISTQLNQAPNMQRSTAQLLNTS</sequence>
<dbReference type="InterPro" id="IPR051873">
    <property type="entry name" value="KNR4/SMI1_regulator"/>
</dbReference>
<feature type="domain" description="Knr4/Smi1-like" evidence="2">
    <location>
        <begin position="97"/>
        <end position="316"/>
    </location>
</feature>
<gene>
    <name evidence="3" type="primary">SMI1</name>
    <name evidence="3" type="ORF">DNF11_2427</name>
</gene>
<dbReference type="PANTHER" id="PTHR47432:SF1">
    <property type="entry name" value="CELL WALL ASSEMBLY REGULATOR SMI1"/>
    <property type="match status" value="1"/>
</dbReference>
<evidence type="ECO:0000256" key="1">
    <source>
        <dbReference type="SAM" id="MobiDB-lite"/>
    </source>
</evidence>
<evidence type="ECO:0000313" key="3">
    <source>
        <dbReference type="EMBL" id="AYO43377.1"/>
    </source>
</evidence>
<dbReference type="PANTHER" id="PTHR47432">
    <property type="entry name" value="CELL WALL ASSEMBLY REGULATOR SMI1"/>
    <property type="match status" value="1"/>
</dbReference>
<dbReference type="GO" id="GO:0043332">
    <property type="term" value="C:mating projection tip"/>
    <property type="evidence" value="ECO:0007669"/>
    <property type="project" value="TreeGrafter"/>
</dbReference>
<accession>A0A3G2SB21</accession>
<evidence type="ECO:0000259" key="2">
    <source>
        <dbReference type="SMART" id="SM00860"/>
    </source>
</evidence>
<dbReference type="InterPro" id="IPR018958">
    <property type="entry name" value="Knr4/Smi1-like_dom"/>
</dbReference>
<dbReference type="GO" id="GO:0070880">
    <property type="term" value="P:fungal-type cell wall beta-glucan biosynthetic process"/>
    <property type="evidence" value="ECO:0007669"/>
    <property type="project" value="TreeGrafter"/>
</dbReference>